<dbReference type="PANTHER" id="PTHR43072:SF60">
    <property type="entry name" value="L-2,4-DIAMINOBUTYRIC ACID ACETYLTRANSFERASE"/>
    <property type="match status" value="1"/>
</dbReference>
<reference evidence="2 3" key="1">
    <citation type="journal article" date="2013" name="PLoS ONE">
        <title>Assembly-driven community genomics of a hypersaline microbial ecosystem.</title>
        <authorList>
            <person name="Podell S."/>
            <person name="Ugalde J.A."/>
            <person name="Narasingarao P."/>
            <person name="Banfield J.F."/>
            <person name="Heidelberg K.B."/>
            <person name="Allen E.E."/>
        </authorList>
    </citation>
    <scope>NUCLEOTIDE SEQUENCE [LARGE SCALE GENOMIC DNA]</scope>
    <source>
        <strain evidence="3">J07HQW1</strain>
    </source>
</reference>
<evidence type="ECO:0000313" key="2">
    <source>
        <dbReference type="EMBL" id="ERG92701.1"/>
    </source>
</evidence>
<accession>U1PKH7</accession>
<protein>
    <submittedName>
        <fullName evidence="2">Acetyltransferase</fullName>
    </submittedName>
</protein>
<dbReference type="HOGENOM" id="CLU_907952_0_0_2"/>
<sequence>MDGNNSSPPALPLPLPVHTTDDTGAAVTVRTADPTDATAVRRITQNTWPDRSEDDYVGSVFPEWVAADDGETAQTVIITVDSQSQPDDAHSKNQNNTDIVGVAQVCTLSETEAWIQGLRIAPTYRGRGLATILIQTLCAVARAMHATIVRGIVFSWNSASLGLLRQTGFDPGIAFRWVQPEPYETSIQTVSAANDNMPLSVRTTEDTSVEDVWSFWQTTEVKQTLDGIIIDEHESWALSTLRRDHIQRAAMTGRLITVRSNSSPGTVRGFTIRNRTYEPMGEAKAPGAEYAIAAWEPGDEAAVQSLLTAICRDATLLDSAIEHTRALVPEDVRWLSDAAITGAGMWSEPIFSMSRQLSTDVND</sequence>
<dbReference type="InterPro" id="IPR000182">
    <property type="entry name" value="GNAT_dom"/>
</dbReference>
<evidence type="ECO:0000259" key="1">
    <source>
        <dbReference type="PROSITE" id="PS51186"/>
    </source>
</evidence>
<dbReference type="AlphaFoldDB" id="U1PKH7"/>
<feature type="domain" description="N-acetyltransferase" evidence="1">
    <location>
        <begin position="27"/>
        <end position="188"/>
    </location>
</feature>
<organism evidence="2 3">
    <name type="scientific">Haloquadratum walsbyi J07HQW1</name>
    <dbReference type="NCBI Taxonomy" id="1238424"/>
    <lineage>
        <taxon>Archaea</taxon>
        <taxon>Methanobacteriati</taxon>
        <taxon>Methanobacteriota</taxon>
        <taxon>Stenosarchaea group</taxon>
        <taxon>Halobacteria</taxon>
        <taxon>Halobacteriales</taxon>
        <taxon>Haloferacaceae</taxon>
        <taxon>Haloquadratum</taxon>
    </lineage>
</organism>
<proteinExistence type="predicted"/>
<dbReference type="EMBL" id="KE356560">
    <property type="protein sequence ID" value="ERG92701.1"/>
    <property type="molecule type" value="Genomic_DNA"/>
</dbReference>
<dbReference type="STRING" id="1238424.J07HQW1_02747"/>
<evidence type="ECO:0000313" key="3">
    <source>
        <dbReference type="Proteomes" id="UP000030649"/>
    </source>
</evidence>
<dbReference type="CDD" id="cd04301">
    <property type="entry name" value="NAT_SF"/>
    <property type="match status" value="1"/>
</dbReference>
<name>U1PKH7_9EURY</name>
<dbReference type="Pfam" id="PF00583">
    <property type="entry name" value="Acetyltransf_1"/>
    <property type="match status" value="1"/>
</dbReference>
<keyword evidence="2" id="KW-0808">Transferase</keyword>
<dbReference type="GO" id="GO:0016747">
    <property type="term" value="F:acyltransferase activity, transferring groups other than amino-acyl groups"/>
    <property type="evidence" value="ECO:0007669"/>
    <property type="project" value="InterPro"/>
</dbReference>
<dbReference type="Gene3D" id="3.40.630.30">
    <property type="match status" value="1"/>
</dbReference>
<gene>
    <name evidence="2" type="ORF">J07HQW1_02747</name>
</gene>
<dbReference type="PROSITE" id="PS51186">
    <property type="entry name" value="GNAT"/>
    <property type="match status" value="1"/>
</dbReference>
<dbReference type="PANTHER" id="PTHR43072">
    <property type="entry name" value="N-ACETYLTRANSFERASE"/>
    <property type="match status" value="1"/>
</dbReference>
<dbReference type="Proteomes" id="UP000030649">
    <property type="component" value="Unassembled WGS sequence"/>
</dbReference>
<dbReference type="SUPFAM" id="SSF55729">
    <property type="entry name" value="Acyl-CoA N-acyltransferases (Nat)"/>
    <property type="match status" value="1"/>
</dbReference>
<dbReference type="InterPro" id="IPR016181">
    <property type="entry name" value="Acyl_CoA_acyltransferase"/>
</dbReference>